<name>A0A1G2PX19_9BACT</name>
<proteinExistence type="predicted"/>
<accession>A0A1G2PX19</accession>
<evidence type="ECO:0000313" key="1">
    <source>
        <dbReference type="EMBL" id="OHA52888.1"/>
    </source>
</evidence>
<sequence>MANKNGPPIYLPEFPKNAFKLKRGSILQAKVTITLLDSQIEIPEGTELPLGFNGEQICSQGITWTIEELEEEIRAGIWIVTNEYIILSSRKKILAFIDEIEKRPAILQ</sequence>
<dbReference type="Proteomes" id="UP000176951">
    <property type="component" value="Unassembled WGS sequence"/>
</dbReference>
<protein>
    <submittedName>
        <fullName evidence="1">Uncharacterized protein</fullName>
    </submittedName>
</protein>
<gene>
    <name evidence="1" type="ORF">A3A97_04285</name>
</gene>
<comment type="caution">
    <text evidence="1">The sequence shown here is derived from an EMBL/GenBank/DDBJ whole genome shotgun (WGS) entry which is preliminary data.</text>
</comment>
<dbReference type="EMBL" id="MHSW01000003">
    <property type="protein sequence ID" value="OHA52888.1"/>
    <property type="molecule type" value="Genomic_DNA"/>
</dbReference>
<organism evidence="1 2">
    <name type="scientific">Candidatus Terrybacteria bacterium RIFCSPLOWO2_01_FULL_40_23</name>
    <dbReference type="NCBI Taxonomy" id="1802366"/>
    <lineage>
        <taxon>Bacteria</taxon>
        <taxon>Candidatus Terryibacteriota</taxon>
    </lineage>
</organism>
<reference evidence="1 2" key="1">
    <citation type="journal article" date="2016" name="Nat. Commun.">
        <title>Thousands of microbial genomes shed light on interconnected biogeochemical processes in an aquifer system.</title>
        <authorList>
            <person name="Anantharaman K."/>
            <person name="Brown C.T."/>
            <person name="Hug L.A."/>
            <person name="Sharon I."/>
            <person name="Castelle C.J."/>
            <person name="Probst A.J."/>
            <person name="Thomas B.C."/>
            <person name="Singh A."/>
            <person name="Wilkins M.J."/>
            <person name="Karaoz U."/>
            <person name="Brodie E.L."/>
            <person name="Williams K.H."/>
            <person name="Hubbard S.S."/>
            <person name="Banfield J.F."/>
        </authorList>
    </citation>
    <scope>NUCLEOTIDE SEQUENCE [LARGE SCALE GENOMIC DNA]</scope>
</reference>
<dbReference type="AlphaFoldDB" id="A0A1G2PX19"/>
<evidence type="ECO:0000313" key="2">
    <source>
        <dbReference type="Proteomes" id="UP000176951"/>
    </source>
</evidence>